<dbReference type="EMBL" id="HBUF01086626">
    <property type="protein sequence ID" value="CAG6634501.1"/>
    <property type="molecule type" value="Transcribed_RNA"/>
</dbReference>
<name>A0A8D8QMD0_9HEMI</name>
<organism evidence="2">
    <name type="scientific">Cacopsylla melanoneura</name>
    <dbReference type="NCBI Taxonomy" id="428564"/>
    <lineage>
        <taxon>Eukaryota</taxon>
        <taxon>Metazoa</taxon>
        <taxon>Ecdysozoa</taxon>
        <taxon>Arthropoda</taxon>
        <taxon>Hexapoda</taxon>
        <taxon>Insecta</taxon>
        <taxon>Pterygota</taxon>
        <taxon>Neoptera</taxon>
        <taxon>Paraneoptera</taxon>
        <taxon>Hemiptera</taxon>
        <taxon>Sternorrhyncha</taxon>
        <taxon>Psylloidea</taxon>
        <taxon>Psyllidae</taxon>
        <taxon>Psyllinae</taxon>
        <taxon>Cacopsylla</taxon>
    </lineage>
</organism>
<reference evidence="2" key="1">
    <citation type="submission" date="2021-05" db="EMBL/GenBank/DDBJ databases">
        <authorList>
            <person name="Alioto T."/>
            <person name="Alioto T."/>
            <person name="Gomez Garrido J."/>
        </authorList>
    </citation>
    <scope>NUCLEOTIDE SEQUENCE</scope>
</reference>
<feature type="transmembrane region" description="Helical" evidence="1">
    <location>
        <begin position="88"/>
        <end position="107"/>
    </location>
</feature>
<keyword evidence="1" id="KW-0812">Transmembrane</keyword>
<dbReference type="AlphaFoldDB" id="A0A8D8QMD0"/>
<keyword evidence="1" id="KW-0472">Membrane</keyword>
<sequence>MCIFEKFPQAFVHAKSAQITKYCPMSIFSSRPGYWLHGYTMFDVTSVTITCVKCSSFIFWALHYVTFTLPLFSGLIPSSPIWHYKSWVTCLPIKLSWMLFFWLVSIVHKNPISSVTG</sequence>
<proteinExistence type="predicted"/>
<evidence type="ECO:0000313" key="2">
    <source>
        <dbReference type="EMBL" id="CAG6634501.1"/>
    </source>
</evidence>
<keyword evidence="1" id="KW-1133">Transmembrane helix</keyword>
<evidence type="ECO:0000256" key="1">
    <source>
        <dbReference type="SAM" id="Phobius"/>
    </source>
</evidence>
<accession>A0A8D8QMD0</accession>
<protein>
    <submittedName>
        <fullName evidence="2">Uncharacterized protein</fullName>
    </submittedName>
</protein>
<feature type="transmembrane region" description="Helical" evidence="1">
    <location>
        <begin position="57"/>
        <end position="76"/>
    </location>
</feature>